<organism evidence="1 2">
    <name type="scientific">Daphnia magna</name>
    <dbReference type="NCBI Taxonomy" id="35525"/>
    <lineage>
        <taxon>Eukaryota</taxon>
        <taxon>Metazoa</taxon>
        <taxon>Ecdysozoa</taxon>
        <taxon>Arthropoda</taxon>
        <taxon>Crustacea</taxon>
        <taxon>Branchiopoda</taxon>
        <taxon>Diplostraca</taxon>
        <taxon>Cladocera</taxon>
        <taxon>Anomopoda</taxon>
        <taxon>Daphniidae</taxon>
        <taxon>Daphnia</taxon>
    </lineage>
</organism>
<proteinExistence type="predicted"/>
<evidence type="ECO:0000313" key="2">
    <source>
        <dbReference type="Proteomes" id="UP000076858"/>
    </source>
</evidence>
<sequence length="173" mass="18922">TNIPSSYHLQTVLGSNQPENNGSRFRPWLVISRAKGFPPGGPWYSGTYTALTDGCRGDKDQTKAHAYIAWLDMCNAFGSVPHAVLNELFTSLPIPEDLRRILVDINLRNRIDFAVGKESIRIFPTAGVRQGDALSSPIFKLASEPSSGPESSLSTPDFYYLARFSTWTGGLGA</sequence>
<feature type="non-terminal residue" evidence="1">
    <location>
        <position position="1"/>
    </location>
</feature>
<dbReference type="AlphaFoldDB" id="A0A164HJ10"/>
<evidence type="ECO:0000313" key="1">
    <source>
        <dbReference type="EMBL" id="KZS00292.1"/>
    </source>
</evidence>
<keyword evidence="2" id="KW-1185">Reference proteome</keyword>
<dbReference type="Proteomes" id="UP000076858">
    <property type="component" value="Unassembled WGS sequence"/>
</dbReference>
<comment type="caution">
    <text evidence="1">The sequence shown here is derived from an EMBL/GenBank/DDBJ whole genome shotgun (WGS) entry which is preliminary data.</text>
</comment>
<reference evidence="1 2" key="1">
    <citation type="submission" date="2016-03" db="EMBL/GenBank/DDBJ databases">
        <title>EvidentialGene: Evidence-directed Construction of Genes on Genomes.</title>
        <authorList>
            <person name="Gilbert D.G."/>
            <person name="Choi J.-H."/>
            <person name="Mockaitis K."/>
            <person name="Colbourne J."/>
            <person name="Pfrender M."/>
        </authorList>
    </citation>
    <scope>NUCLEOTIDE SEQUENCE [LARGE SCALE GENOMIC DNA]</scope>
    <source>
        <strain evidence="1 2">Xinb3</strain>
        <tissue evidence="1">Complete organism</tissue>
    </source>
</reference>
<name>A0A164HJ10_9CRUS</name>
<protein>
    <submittedName>
        <fullName evidence="1">Uncharacterized protein</fullName>
    </submittedName>
</protein>
<accession>A0A164HJ10</accession>
<gene>
    <name evidence="1" type="ORF">APZ42_003464</name>
</gene>
<dbReference type="EMBL" id="LRGB01010856">
    <property type="protein sequence ID" value="KZS00292.1"/>
    <property type="molecule type" value="Genomic_DNA"/>
</dbReference>